<dbReference type="AlphaFoldDB" id="A0A3M7REA3"/>
<name>A0A3M7REA3_BRAPC</name>
<comment type="caution">
    <text evidence="1">The sequence shown here is derived from an EMBL/GenBank/DDBJ whole genome shotgun (WGS) entry which is preliminary data.</text>
</comment>
<dbReference type="Proteomes" id="UP000276133">
    <property type="component" value="Unassembled WGS sequence"/>
</dbReference>
<dbReference type="EMBL" id="REGN01003606">
    <property type="protein sequence ID" value="RNA21769.1"/>
    <property type="molecule type" value="Genomic_DNA"/>
</dbReference>
<proteinExistence type="predicted"/>
<organism evidence="1 2">
    <name type="scientific">Brachionus plicatilis</name>
    <name type="common">Marine rotifer</name>
    <name type="synonym">Brachionus muelleri</name>
    <dbReference type="NCBI Taxonomy" id="10195"/>
    <lineage>
        <taxon>Eukaryota</taxon>
        <taxon>Metazoa</taxon>
        <taxon>Spiralia</taxon>
        <taxon>Gnathifera</taxon>
        <taxon>Rotifera</taxon>
        <taxon>Eurotatoria</taxon>
        <taxon>Monogononta</taxon>
        <taxon>Pseudotrocha</taxon>
        <taxon>Ploima</taxon>
        <taxon>Brachionidae</taxon>
        <taxon>Brachionus</taxon>
    </lineage>
</organism>
<feature type="non-terminal residue" evidence="1">
    <location>
        <position position="105"/>
    </location>
</feature>
<accession>A0A3M7REA3</accession>
<sequence>MTVTALICPFLLNKVANPLPDFSLSIEKELGKTLLPLISSSFKSSISEMYLSFFDGRLKQIPIWNRNNTFNHYFNKHFLDFTCKYEGLIGLFFYIIKKKTLLSYG</sequence>
<reference evidence="1 2" key="1">
    <citation type="journal article" date="2018" name="Sci. Rep.">
        <title>Genomic signatures of local adaptation to the degree of environmental predictability in rotifers.</title>
        <authorList>
            <person name="Franch-Gras L."/>
            <person name="Hahn C."/>
            <person name="Garcia-Roger E.M."/>
            <person name="Carmona M.J."/>
            <person name="Serra M."/>
            <person name="Gomez A."/>
        </authorList>
    </citation>
    <scope>NUCLEOTIDE SEQUENCE [LARGE SCALE GENOMIC DNA]</scope>
    <source>
        <strain evidence="1">HYR1</strain>
    </source>
</reference>
<protein>
    <submittedName>
        <fullName evidence="1">Uncharacterized protein</fullName>
    </submittedName>
</protein>
<evidence type="ECO:0000313" key="2">
    <source>
        <dbReference type="Proteomes" id="UP000276133"/>
    </source>
</evidence>
<keyword evidence="2" id="KW-1185">Reference proteome</keyword>
<gene>
    <name evidence="1" type="ORF">BpHYR1_052802</name>
</gene>
<evidence type="ECO:0000313" key="1">
    <source>
        <dbReference type="EMBL" id="RNA21769.1"/>
    </source>
</evidence>